<evidence type="ECO:0000259" key="1">
    <source>
        <dbReference type="PROSITE" id="PS51186"/>
    </source>
</evidence>
<evidence type="ECO:0000313" key="3">
    <source>
        <dbReference type="Proteomes" id="UP001257234"/>
    </source>
</evidence>
<sequence length="178" mass="21208">MTFTPFPEIVTPRLVLREPRMEDWTVISYLRSDKEVNRFVNRSCAGTREKAIEFIQKCLDDINRDKLINWFICLKEDRRMIGTICLWNISKDRKTAEIGYDLHTTFHGFGLMNEAMKAVLKYGFDEMNLQLIEAFTHELNTRSLNLLNRNNFKWNKDRVDTENDDNVIYELKTSDFIR</sequence>
<dbReference type="EMBL" id="JAVJIU010000002">
    <property type="protein sequence ID" value="MDR5589905.1"/>
    <property type="molecule type" value="Genomic_DNA"/>
</dbReference>
<dbReference type="SUPFAM" id="SSF55729">
    <property type="entry name" value="Acyl-CoA N-acyltransferases (Nat)"/>
    <property type="match status" value="1"/>
</dbReference>
<feature type="domain" description="N-acetyltransferase" evidence="1">
    <location>
        <begin position="25"/>
        <end position="174"/>
    </location>
</feature>
<keyword evidence="3" id="KW-1185">Reference proteome</keyword>
<gene>
    <name evidence="2" type="ORF">RE431_04610</name>
</gene>
<name>A0ABU1END9_9FLAO</name>
<dbReference type="Gene3D" id="3.40.630.30">
    <property type="match status" value="1"/>
</dbReference>
<accession>A0ABU1END9</accession>
<dbReference type="PANTHER" id="PTHR43792">
    <property type="entry name" value="GNAT FAMILY, PUTATIVE (AFU_ORTHOLOGUE AFUA_3G00765)-RELATED-RELATED"/>
    <property type="match status" value="1"/>
</dbReference>
<organism evidence="2 3">
    <name type="scientific">Christiangramia sediminicola</name>
    <dbReference type="NCBI Taxonomy" id="3073267"/>
    <lineage>
        <taxon>Bacteria</taxon>
        <taxon>Pseudomonadati</taxon>
        <taxon>Bacteroidota</taxon>
        <taxon>Flavobacteriia</taxon>
        <taxon>Flavobacteriales</taxon>
        <taxon>Flavobacteriaceae</taxon>
        <taxon>Christiangramia</taxon>
    </lineage>
</organism>
<reference evidence="3" key="1">
    <citation type="submission" date="2023-07" db="EMBL/GenBank/DDBJ databases">
        <title>Christiangramia sp. SM2212., a novel bacterium of the family Flavobacteriaceae isolated from the sea sediment.</title>
        <authorList>
            <person name="Wang J."/>
            <person name="Zhang X."/>
        </authorList>
    </citation>
    <scope>NUCLEOTIDE SEQUENCE [LARGE SCALE GENOMIC DNA]</scope>
    <source>
        <strain evidence="3">SM2212</strain>
    </source>
</reference>
<dbReference type="PANTHER" id="PTHR43792:SF1">
    <property type="entry name" value="N-ACETYLTRANSFERASE DOMAIN-CONTAINING PROTEIN"/>
    <property type="match status" value="1"/>
</dbReference>
<dbReference type="Pfam" id="PF13302">
    <property type="entry name" value="Acetyltransf_3"/>
    <property type="match status" value="1"/>
</dbReference>
<dbReference type="RefSeq" id="WP_309560792.1">
    <property type="nucleotide sequence ID" value="NZ_JAVJIU010000002.1"/>
</dbReference>
<dbReference type="InterPro" id="IPR051531">
    <property type="entry name" value="N-acetyltransferase"/>
</dbReference>
<dbReference type="InterPro" id="IPR000182">
    <property type="entry name" value="GNAT_dom"/>
</dbReference>
<proteinExistence type="predicted"/>
<comment type="caution">
    <text evidence="2">The sequence shown here is derived from an EMBL/GenBank/DDBJ whole genome shotgun (WGS) entry which is preliminary data.</text>
</comment>
<protein>
    <submittedName>
        <fullName evidence="2">GNAT family N-acetyltransferase</fullName>
    </submittedName>
</protein>
<dbReference type="PROSITE" id="PS51186">
    <property type="entry name" value="GNAT"/>
    <property type="match status" value="1"/>
</dbReference>
<dbReference type="InterPro" id="IPR016181">
    <property type="entry name" value="Acyl_CoA_acyltransferase"/>
</dbReference>
<dbReference type="Proteomes" id="UP001257234">
    <property type="component" value="Unassembled WGS sequence"/>
</dbReference>
<evidence type="ECO:0000313" key="2">
    <source>
        <dbReference type="EMBL" id="MDR5589905.1"/>
    </source>
</evidence>